<comment type="caution">
    <text evidence="2">The sequence shown here is derived from an EMBL/GenBank/DDBJ whole genome shotgun (WGS) entry which is preliminary data.</text>
</comment>
<reference evidence="2 3" key="1">
    <citation type="submission" date="2017-09" db="EMBL/GenBank/DDBJ databases">
        <title>High-quality draft genome sequence of Butyrivibrio fibrisolvens INBov1, isolated from cow rumen.</title>
        <authorList>
            <person name="Rodriguez Hernaez J."/>
            <person name="Rivarola M."/>
            <person name="Paniego N."/>
            <person name="Cravero S."/>
            <person name="Ceron Cucchi M."/>
            <person name="Martinez M.C."/>
        </authorList>
    </citation>
    <scope>NUCLEOTIDE SEQUENCE [LARGE SCALE GENOMIC DNA]</scope>
    <source>
        <strain evidence="2 3">INBov1</strain>
    </source>
</reference>
<dbReference type="Gene3D" id="3.40.630.30">
    <property type="match status" value="1"/>
</dbReference>
<evidence type="ECO:0000313" key="2">
    <source>
        <dbReference type="EMBL" id="PWT27981.1"/>
    </source>
</evidence>
<dbReference type="PROSITE" id="PS51186">
    <property type="entry name" value="GNAT"/>
    <property type="match status" value="1"/>
</dbReference>
<dbReference type="Proteomes" id="UP000245488">
    <property type="component" value="Chromosome"/>
</dbReference>
<evidence type="ECO:0000259" key="1">
    <source>
        <dbReference type="PROSITE" id="PS51186"/>
    </source>
</evidence>
<accession>A0A317G4B8</accession>
<dbReference type="SUPFAM" id="SSF55729">
    <property type="entry name" value="Acyl-CoA N-acyltransferases (Nat)"/>
    <property type="match status" value="1"/>
</dbReference>
<proteinExistence type="predicted"/>
<keyword evidence="2" id="KW-0808">Transferase</keyword>
<protein>
    <submittedName>
        <fullName evidence="2">GNAT family acetyltransferase</fullName>
    </submittedName>
</protein>
<dbReference type="GO" id="GO:0016747">
    <property type="term" value="F:acyltransferase activity, transferring groups other than amino-acyl groups"/>
    <property type="evidence" value="ECO:0007669"/>
    <property type="project" value="InterPro"/>
</dbReference>
<organism evidence="2 3">
    <name type="scientific">Butyrivibrio fibrisolvens</name>
    <dbReference type="NCBI Taxonomy" id="831"/>
    <lineage>
        <taxon>Bacteria</taxon>
        <taxon>Bacillati</taxon>
        <taxon>Bacillota</taxon>
        <taxon>Clostridia</taxon>
        <taxon>Lachnospirales</taxon>
        <taxon>Lachnospiraceae</taxon>
        <taxon>Butyrivibrio</taxon>
    </lineage>
</organism>
<dbReference type="AlphaFoldDB" id="A0A317G4B8"/>
<keyword evidence="3" id="KW-1185">Reference proteome</keyword>
<name>A0A317G4B8_BUTFI</name>
<dbReference type="InterPro" id="IPR000182">
    <property type="entry name" value="GNAT_dom"/>
</dbReference>
<evidence type="ECO:0000313" key="3">
    <source>
        <dbReference type="Proteomes" id="UP000245488"/>
    </source>
</evidence>
<gene>
    <name evidence="2" type="ORF">CPT75_13135</name>
</gene>
<dbReference type="InterPro" id="IPR016181">
    <property type="entry name" value="Acyl_CoA_acyltransferase"/>
</dbReference>
<feature type="domain" description="N-acetyltransferase" evidence="1">
    <location>
        <begin position="6"/>
        <end position="176"/>
    </location>
</feature>
<dbReference type="RefSeq" id="WP_110073283.1">
    <property type="nucleotide sequence ID" value="NZ_CM009896.1"/>
</dbReference>
<sequence length="186" mass="21566">MKLKQLDIVLVTKIYNEHMVIDFPKEELKPLDMILKLIEENRYEAMGLYDGDLLTGYVFIVRIDNSYLLDYIAIFPEYRNDGKGSNLLSLLAEHLDDADSIIVEVENPKYTDDGALADLQTRRIGFYKRNVCRDTGLRVSCFGAKFIILEMGANSIESVDKVWDLYEALYKSFLPEDKFIKNVYRI</sequence>
<dbReference type="EMBL" id="NXNG01000001">
    <property type="protein sequence ID" value="PWT27981.1"/>
    <property type="molecule type" value="Genomic_DNA"/>
</dbReference>